<evidence type="ECO:0000313" key="6">
    <source>
        <dbReference type="Proteomes" id="UP001302120"/>
    </source>
</evidence>
<dbReference type="SUPFAM" id="SSF55073">
    <property type="entry name" value="Nucleotide cyclase"/>
    <property type="match status" value="1"/>
</dbReference>
<name>A0ABU5U9E8_9CYAN</name>
<feature type="domain" description="HAMP" evidence="4">
    <location>
        <begin position="216"/>
        <end position="269"/>
    </location>
</feature>
<dbReference type="PANTHER" id="PTHR43081">
    <property type="entry name" value="ADENYLATE CYCLASE, TERMINAL-DIFFERENTIATION SPECIFIC-RELATED"/>
    <property type="match status" value="1"/>
</dbReference>
<keyword evidence="2" id="KW-0812">Transmembrane</keyword>
<dbReference type="InterPro" id="IPR001054">
    <property type="entry name" value="A/G_cyclase"/>
</dbReference>
<dbReference type="CDD" id="cd07302">
    <property type="entry name" value="CHD"/>
    <property type="match status" value="1"/>
</dbReference>
<dbReference type="SMART" id="SM00304">
    <property type="entry name" value="HAMP"/>
    <property type="match status" value="1"/>
</dbReference>
<dbReference type="InterPro" id="IPR003660">
    <property type="entry name" value="HAMP_dom"/>
</dbReference>
<dbReference type="InterPro" id="IPR050697">
    <property type="entry name" value="Adenylyl/Guanylyl_Cyclase_3/4"/>
</dbReference>
<dbReference type="InterPro" id="IPR029787">
    <property type="entry name" value="Nucleotide_cyclase"/>
</dbReference>
<accession>A0ABU5U9E8</accession>
<dbReference type="SMART" id="SM00044">
    <property type="entry name" value="CYCc"/>
    <property type="match status" value="1"/>
</dbReference>
<proteinExistence type="inferred from homology"/>
<dbReference type="PROSITE" id="PS50125">
    <property type="entry name" value="GUANYLATE_CYCLASE_2"/>
    <property type="match status" value="1"/>
</dbReference>
<gene>
    <name evidence="5" type="ORF">VB620_01450</name>
</gene>
<dbReference type="Pfam" id="PF00672">
    <property type="entry name" value="HAMP"/>
    <property type="match status" value="1"/>
</dbReference>
<keyword evidence="6" id="KW-1185">Reference proteome</keyword>
<dbReference type="Gene3D" id="6.10.340.10">
    <property type="match status" value="1"/>
</dbReference>
<feature type="domain" description="Guanylate cyclase" evidence="3">
    <location>
        <begin position="309"/>
        <end position="436"/>
    </location>
</feature>
<keyword evidence="2" id="KW-1133">Transmembrane helix</keyword>
<evidence type="ECO:0000313" key="5">
    <source>
        <dbReference type="EMBL" id="MEA5580003.1"/>
    </source>
</evidence>
<dbReference type="PANTHER" id="PTHR43081:SF1">
    <property type="entry name" value="ADENYLATE CYCLASE, TERMINAL-DIFFERENTIATION SPECIFIC"/>
    <property type="match status" value="1"/>
</dbReference>
<evidence type="ECO:0000259" key="4">
    <source>
        <dbReference type="PROSITE" id="PS50885"/>
    </source>
</evidence>
<organism evidence="5 6">
    <name type="scientific">Nodularia harveyana UHCC-0300</name>
    <dbReference type="NCBI Taxonomy" id="2974287"/>
    <lineage>
        <taxon>Bacteria</taxon>
        <taxon>Bacillati</taxon>
        <taxon>Cyanobacteriota</taxon>
        <taxon>Cyanophyceae</taxon>
        <taxon>Nostocales</taxon>
        <taxon>Nodulariaceae</taxon>
        <taxon>Nodularia</taxon>
    </lineage>
</organism>
<dbReference type="Pfam" id="PF00211">
    <property type="entry name" value="Guanylate_cyc"/>
    <property type="match status" value="1"/>
</dbReference>
<reference evidence="5 6" key="1">
    <citation type="submission" date="2023-12" db="EMBL/GenBank/DDBJ databases">
        <title>Baltic Sea Cyanobacteria.</title>
        <authorList>
            <person name="Delbaje E."/>
            <person name="Fewer D.P."/>
            <person name="Shishido T.K."/>
        </authorList>
    </citation>
    <scope>NUCLEOTIDE SEQUENCE [LARGE SCALE GENOMIC DNA]</scope>
    <source>
        <strain evidence="5 6">UHCC-0300</strain>
    </source>
</reference>
<dbReference type="RefSeq" id="WP_323194340.1">
    <property type="nucleotide sequence ID" value="NZ_JAYGHG010000001.1"/>
</dbReference>
<dbReference type="Gene3D" id="3.30.70.1230">
    <property type="entry name" value="Nucleotide cyclase"/>
    <property type="match status" value="1"/>
</dbReference>
<evidence type="ECO:0000256" key="2">
    <source>
        <dbReference type="SAM" id="Phobius"/>
    </source>
</evidence>
<protein>
    <submittedName>
        <fullName evidence="5">Adenylate/guanylate cyclase domain-containing protein</fullName>
    </submittedName>
</protein>
<dbReference type="PROSITE" id="PS50885">
    <property type="entry name" value="HAMP"/>
    <property type="match status" value="1"/>
</dbReference>
<sequence>MKTLAFRSIRTQIMTSTTLLILGLITAIVTVWTTTQSNLYRQEKLNDAKITSKILSSTYSNELSEENWSQIRINLHLLLQENKDVIYVFVSDTRQSEQIIAGSPEEFLEQYIPDIVPLSVTNHALDDSTNIQTRVSETFLLKDVYFGENLRAKRGEKVIEVASDVVLLNQQKVGTLRIGISLKRIDNAINNAVNQALIVGFLGLNVGWLCAYILAHRLSYPVRRLQLSVAQIANGDLQHRVNIYNRVDEIGALANSVNEMSSALQISFSKLQKTLESFEKFVPDKFVSVIAPQGIENIKLGMAATRTMTILFCDIRNYTSMSEAMTPMEIFVFLNEYLACMGKVIDKSGGFIDKYIGDAIMALFDDQATDGAMKAAILMQKALDQFNYGRSQQGLPHIAVGIGIHRGEVVMGTVGFTCRIDSTVVGDSVNIASRVENMTKYYECGILVTDAVVLNLSQPELFSLKLLDKSVKLRGKDEAIAIYELEDKIINDKS</sequence>
<comment type="similarity">
    <text evidence="1">Belongs to the adenylyl cyclase class-3 family.</text>
</comment>
<dbReference type="CDD" id="cd06225">
    <property type="entry name" value="HAMP"/>
    <property type="match status" value="1"/>
</dbReference>
<dbReference type="EMBL" id="JAYGHG010000001">
    <property type="protein sequence ID" value="MEA5580003.1"/>
    <property type="molecule type" value="Genomic_DNA"/>
</dbReference>
<dbReference type="SUPFAM" id="SSF158472">
    <property type="entry name" value="HAMP domain-like"/>
    <property type="match status" value="1"/>
</dbReference>
<keyword evidence="2" id="KW-0472">Membrane</keyword>
<feature type="transmembrane region" description="Helical" evidence="2">
    <location>
        <begin position="12"/>
        <end position="32"/>
    </location>
</feature>
<comment type="caution">
    <text evidence="5">The sequence shown here is derived from an EMBL/GenBank/DDBJ whole genome shotgun (WGS) entry which is preliminary data.</text>
</comment>
<evidence type="ECO:0000256" key="1">
    <source>
        <dbReference type="ARBA" id="ARBA00005381"/>
    </source>
</evidence>
<dbReference type="Proteomes" id="UP001302120">
    <property type="component" value="Unassembled WGS sequence"/>
</dbReference>
<evidence type="ECO:0000259" key="3">
    <source>
        <dbReference type="PROSITE" id="PS50125"/>
    </source>
</evidence>